<accession>R0K368</accession>
<reference evidence="1 2" key="1">
    <citation type="journal article" date="2012" name="PLoS Pathog.">
        <title>Diverse lifestyles and strategies of plant pathogenesis encoded in the genomes of eighteen Dothideomycetes fungi.</title>
        <authorList>
            <person name="Ohm R.A."/>
            <person name="Feau N."/>
            <person name="Henrissat B."/>
            <person name="Schoch C.L."/>
            <person name="Horwitz B.A."/>
            <person name="Barry K.W."/>
            <person name="Condon B.J."/>
            <person name="Copeland A.C."/>
            <person name="Dhillon B."/>
            <person name="Glaser F."/>
            <person name="Hesse C.N."/>
            <person name="Kosti I."/>
            <person name="LaButti K."/>
            <person name="Lindquist E.A."/>
            <person name="Lucas S."/>
            <person name="Salamov A.A."/>
            <person name="Bradshaw R.E."/>
            <person name="Ciuffetti L."/>
            <person name="Hamelin R.C."/>
            <person name="Kema G.H.J."/>
            <person name="Lawrence C."/>
            <person name="Scott J.A."/>
            <person name="Spatafora J.W."/>
            <person name="Turgeon B.G."/>
            <person name="de Wit P.J.G.M."/>
            <person name="Zhong S."/>
            <person name="Goodwin S.B."/>
            <person name="Grigoriev I.V."/>
        </authorList>
    </citation>
    <scope>NUCLEOTIDE SEQUENCE [LARGE SCALE GENOMIC DNA]</scope>
    <source>
        <strain evidence="2">28A</strain>
    </source>
</reference>
<dbReference type="HOGENOM" id="CLU_951762_0_0_1"/>
<dbReference type="Proteomes" id="UP000016935">
    <property type="component" value="Unassembled WGS sequence"/>
</dbReference>
<dbReference type="AlphaFoldDB" id="R0K368"/>
<reference evidence="1 2" key="2">
    <citation type="journal article" date="2013" name="PLoS Genet.">
        <title>Comparative genome structure, secondary metabolite, and effector coding capacity across Cochliobolus pathogens.</title>
        <authorList>
            <person name="Condon B.J."/>
            <person name="Leng Y."/>
            <person name="Wu D."/>
            <person name="Bushley K.E."/>
            <person name="Ohm R.A."/>
            <person name="Otillar R."/>
            <person name="Martin J."/>
            <person name="Schackwitz W."/>
            <person name="Grimwood J."/>
            <person name="MohdZainudin N."/>
            <person name="Xue C."/>
            <person name="Wang R."/>
            <person name="Manning V.A."/>
            <person name="Dhillon B."/>
            <person name="Tu Z.J."/>
            <person name="Steffenson B.J."/>
            <person name="Salamov A."/>
            <person name="Sun H."/>
            <person name="Lowry S."/>
            <person name="LaButti K."/>
            <person name="Han J."/>
            <person name="Copeland A."/>
            <person name="Lindquist E."/>
            <person name="Barry K."/>
            <person name="Schmutz J."/>
            <person name="Baker S.E."/>
            <person name="Ciuffetti L.M."/>
            <person name="Grigoriev I.V."/>
            <person name="Zhong S."/>
            <person name="Turgeon B.G."/>
        </authorList>
    </citation>
    <scope>NUCLEOTIDE SEQUENCE [LARGE SCALE GENOMIC DNA]</scope>
    <source>
        <strain evidence="2">28A</strain>
    </source>
</reference>
<dbReference type="RefSeq" id="XP_008024775.1">
    <property type="nucleotide sequence ID" value="XM_008026584.1"/>
</dbReference>
<dbReference type="GeneID" id="19400744"/>
<keyword evidence="2" id="KW-1185">Reference proteome</keyword>
<protein>
    <submittedName>
        <fullName evidence="1">Uncharacterized protein</fullName>
    </submittedName>
</protein>
<evidence type="ECO:0000313" key="2">
    <source>
        <dbReference type="Proteomes" id="UP000016935"/>
    </source>
</evidence>
<gene>
    <name evidence="1" type="ORF">SETTUDRAFT_168978</name>
</gene>
<organism evidence="1 2">
    <name type="scientific">Exserohilum turcicum (strain 28A)</name>
    <name type="common">Northern leaf blight fungus</name>
    <name type="synonym">Setosphaeria turcica</name>
    <dbReference type="NCBI Taxonomy" id="671987"/>
    <lineage>
        <taxon>Eukaryota</taxon>
        <taxon>Fungi</taxon>
        <taxon>Dikarya</taxon>
        <taxon>Ascomycota</taxon>
        <taxon>Pezizomycotina</taxon>
        <taxon>Dothideomycetes</taxon>
        <taxon>Pleosporomycetidae</taxon>
        <taxon>Pleosporales</taxon>
        <taxon>Pleosporineae</taxon>
        <taxon>Pleosporaceae</taxon>
        <taxon>Exserohilum</taxon>
    </lineage>
</organism>
<name>R0K368_EXST2</name>
<sequence length="293" mass="32826">MGDKPTFVLLSQRLPADTLAHNFLGRIVENVKYPTFGFRPEDSSPLFTESPIEVSDTDASIYHEANREGSAKGELSRLFGLSVRETEEEKASLKGKTIVTRLLLQHRDVFKNIMKLHEESITEFVEENDSVGYMVVGLKNIFNGTMERAFQKFRHLNADVSLPIGTAVWAASSGALNLGSAVDPKAEFGKHSTAKWAAFSQIEDEQIFAVQYRIIELREGLISCWGKPKLKIGGVMEFQDGVFGEGEHSRFQKKAVLEEDDEEHSSDNDEGELVLSDKSLRDEEFDFLGLTFV</sequence>
<feature type="non-terminal residue" evidence="1">
    <location>
        <position position="293"/>
    </location>
</feature>
<proteinExistence type="predicted"/>
<dbReference type="EMBL" id="KB908581">
    <property type="protein sequence ID" value="EOA87543.1"/>
    <property type="molecule type" value="Genomic_DNA"/>
</dbReference>
<evidence type="ECO:0000313" key="1">
    <source>
        <dbReference type="EMBL" id="EOA87543.1"/>
    </source>
</evidence>
<dbReference type="OrthoDB" id="3513645at2759"/>